<feature type="compositionally biased region" description="Acidic residues" evidence="4">
    <location>
        <begin position="631"/>
        <end position="641"/>
    </location>
</feature>
<evidence type="ECO:0000313" key="5">
    <source>
        <dbReference type="EMBL" id="KAJ5234649.1"/>
    </source>
</evidence>
<dbReference type="RefSeq" id="XP_056502149.1">
    <property type="nucleotide sequence ID" value="XM_056642737.1"/>
</dbReference>
<accession>A0A9W9P3A4</accession>
<dbReference type="OrthoDB" id="539213at2759"/>
<feature type="repeat" description="ANK" evidence="3">
    <location>
        <begin position="73"/>
        <end position="93"/>
    </location>
</feature>
<keyword evidence="6" id="KW-1185">Reference proteome</keyword>
<keyword evidence="1" id="KW-0677">Repeat</keyword>
<dbReference type="InterPro" id="IPR002110">
    <property type="entry name" value="Ankyrin_rpt"/>
</dbReference>
<dbReference type="SMART" id="SM00248">
    <property type="entry name" value="ANK"/>
    <property type="match status" value="12"/>
</dbReference>
<feature type="repeat" description="ANK" evidence="3">
    <location>
        <begin position="593"/>
        <end position="615"/>
    </location>
</feature>
<feature type="compositionally biased region" description="Acidic residues" evidence="4">
    <location>
        <begin position="650"/>
        <end position="671"/>
    </location>
</feature>
<feature type="repeat" description="ANK" evidence="3">
    <location>
        <begin position="40"/>
        <end position="72"/>
    </location>
</feature>
<evidence type="ECO:0000256" key="2">
    <source>
        <dbReference type="ARBA" id="ARBA00023043"/>
    </source>
</evidence>
<organism evidence="5 6">
    <name type="scientific">Penicillium citrinum</name>
    <dbReference type="NCBI Taxonomy" id="5077"/>
    <lineage>
        <taxon>Eukaryota</taxon>
        <taxon>Fungi</taxon>
        <taxon>Dikarya</taxon>
        <taxon>Ascomycota</taxon>
        <taxon>Pezizomycotina</taxon>
        <taxon>Eurotiomycetes</taxon>
        <taxon>Eurotiomycetidae</taxon>
        <taxon>Eurotiales</taxon>
        <taxon>Aspergillaceae</taxon>
        <taxon>Penicillium</taxon>
    </lineage>
</organism>
<dbReference type="PRINTS" id="PR01415">
    <property type="entry name" value="ANKYRIN"/>
</dbReference>
<dbReference type="Gene3D" id="1.25.40.20">
    <property type="entry name" value="Ankyrin repeat-containing domain"/>
    <property type="match status" value="4"/>
</dbReference>
<sequence>MDTMEARVDQICQAITVNNLHVVQECLDQDKTIINHRHCTKRTPLQIACIASSPEVVQLIVDHGARITARMENGSTALHAAAERGSAEIIRILREKSNRNKKLAIHDGIQASISQFPIRSRDGEAIRDDQGASDSVKLVNVKYGDVNDLSPTGNYLHDQYETGLDILDPNEVSWDTFMSPLHLAIFNGHVDAVRELVSFGADVKRFIKRYEPQYVCTPPERKPTGAVLPLALCFLLERSKAQEMARTLLQLGASPAEADLNRSTPLHFLAAMKDTVPLSVFLENGQEESLLAINYLSNGTPLNGKMYSPLSTAILAGNPDGALDFLEAGAKPLIEFDHFVSSVNSAFPGRKGFCNDKWEFQSIPQPIMAAVENEFPIVVLSLLRSGVDPSTHRHGSVNYGQSILDITRQKINEMREFLAEPRPDEKLQSPTRLLEDSDYLSRLDPDSYRFWAAKITLRRARQHFGQMCNTSNALDKPTFEVKGAKEKRQSVQERLAEFESLEKELLTRKAKLFYELHPENQNSANNKASPTLEEEKPYRPVIFAEDQLDQEAYLSLFDAAWVGDIDTIKALALDWQNEVERKPPLSLGESDCFGFTPLHIAILRGHWEVANEMIEILHAQHKPHKPRESDFYDDEDENGDGDGDRVIEPPETDDDNISDSESEYDWEEDKEENVQERPKRPAVEYVKLRASPLTVTLLSECPAYLFTERSEVADEFRPWSTQDGSRIFITYSSGQEPKRGLIDHAILMNDIELLRFLLEMTKSLTNRDHRRRTMDSVLREPFLFALKLGRIDCLSMMIEKGGASLFEQKPIYYYQKSPSDKQPTSYTKSPLLAAAMEGNLETTLWMMGPDAIRHYVKYIKSHEDDQRLEKFTNSEDGIEKSVLKWLHHKDELVLHCVIKSKPCEESERLIQYLINRYPEYMEVRSEEGYTPLSLAFILQRPSFAQILINLGADQTVKDNLGNNLLHLLLACPQITPIGSQSCLNADLLREMLGMLNPNGVHVMLLERNKSRCQTPLMRWISSQRDSYGLDTFQNMMNRNRSDRDDQLPVVKLLLSYGGKTQTEQLELIDDNGNSPAHIAVTSKLPALLQLFLEHRPDLLQRENSSGKTPADLASAEWTKFAIDEDRTGRRSPLVINTQFNSASNNVVQRDPLSFVDSEAPIKADKGRPHHRKIHELCHSHASNGNYQRRLFTAGDAAAIARMKVANAPSQFFTRHWLFFEDQSPPLLPIR</sequence>
<dbReference type="EMBL" id="JAPQKT010000003">
    <property type="protein sequence ID" value="KAJ5234649.1"/>
    <property type="molecule type" value="Genomic_DNA"/>
</dbReference>
<dbReference type="SUPFAM" id="SSF48403">
    <property type="entry name" value="Ankyrin repeat"/>
    <property type="match status" value="2"/>
</dbReference>
<proteinExistence type="predicted"/>
<reference evidence="5" key="2">
    <citation type="journal article" date="2023" name="IMA Fungus">
        <title>Comparative genomic study of the Penicillium genus elucidates a diverse pangenome and 15 lateral gene transfer events.</title>
        <authorList>
            <person name="Petersen C."/>
            <person name="Sorensen T."/>
            <person name="Nielsen M.R."/>
            <person name="Sondergaard T.E."/>
            <person name="Sorensen J.L."/>
            <person name="Fitzpatrick D.A."/>
            <person name="Frisvad J.C."/>
            <person name="Nielsen K.L."/>
        </authorList>
    </citation>
    <scope>NUCLEOTIDE SEQUENCE</scope>
    <source>
        <strain evidence="5">IBT 23319</strain>
    </source>
</reference>
<evidence type="ECO:0000313" key="6">
    <source>
        <dbReference type="Proteomes" id="UP001147733"/>
    </source>
</evidence>
<dbReference type="AlphaFoldDB" id="A0A9W9P3A4"/>
<feature type="repeat" description="ANK" evidence="3">
    <location>
        <begin position="176"/>
        <end position="203"/>
    </location>
</feature>
<evidence type="ECO:0000256" key="1">
    <source>
        <dbReference type="ARBA" id="ARBA00022737"/>
    </source>
</evidence>
<protein>
    <recommendedName>
        <fullName evidence="7">Ankyrin repeat protein</fullName>
    </recommendedName>
</protein>
<dbReference type="Pfam" id="PF12796">
    <property type="entry name" value="Ank_2"/>
    <property type="match status" value="1"/>
</dbReference>
<feature type="region of interest" description="Disordered" evidence="4">
    <location>
        <begin position="620"/>
        <end position="679"/>
    </location>
</feature>
<evidence type="ECO:0000256" key="4">
    <source>
        <dbReference type="SAM" id="MobiDB-lite"/>
    </source>
</evidence>
<dbReference type="PROSITE" id="PS50088">
    <property type="entry name" value="ANK_REPEAT"/>
    <property type="match status" value="5"/>
</dbReference>
<evidence type="ECO:0000256" key="3">
    <source>
        <dbReference type="PROSITE-ProRule" id="PRU00023"/>
    </source>
</evidence>
<reference evidence="5" key="1">
    <citation type="submission" date="2022-11" db="EMBL/GenBank/DDBJ databases">
        <authorList>
            <person name="Petersen C."/>
        </authorList>
    </citation>
    <scope>NUCLEOTIDE SEQUENCE</scope>
    <source>
        <strain evidence="5">IBT 23319</strain>
    </source>
</reference>
<keyword evidence="2 3" id="KW-0040">ANK repeat</keyword>
<feature type="repeat" description="ANK" evidence="3">
    <location>
        <begin position="927"/>
        <end position="959"/>
    </location>
</feature>
<comment type="caution">
    <text evidence="5">The sequence shown here is derived from an EMBL/GenBank/DDBJ whole genome shotgun (WGS) entry which is preliminary data.</text>
</comment>
<gene>
    <name evidence="5" type="ORF">N7469_003817</name>
</gene>
<name>A0A9W9P3A4_PENCI</name>
<dbReference type="Proteomes" id="UP001147733">
    <property type="component" value="Unassembled WGS sequence"/>
</dbReference>
<dbReference type="PROSITE" id="PS50297">
    <property type="entry name" value="ANK_REP_REGION"/>
    <property type="match status" value="5"/>
</dbReference>
<dbReference type="PANTHER" id="PTHR24198">
    <property type="entry name" value="ANKYRIN REPEAT AND PROTEIN KINASE DOMAIN-CONTAINING PROTEIN"/>
    <property type="match status" value="1"/>
</dbReference>
<dbReference type="GeneID" id="81381904"/>
<dbReference type="Pfam" id="PF00023">
    <property type="entry name" value="Ank"/>
    <property type="match status" value="2"/>
</dbReference>
<dbReference type="PANTHER" id="PTHR24198:SF165">
    <property type="entry name" value="ANKYRIN REPEAT-CONTAINING PROTEIN-RELATED"/>
    <property type="match status" value="1"/>
</dbReference>
<evidence type="ECO:0008006" key="7">
    <source>
        <dbReference type="Google" id="ProtNLM"/>
    </source>
</evidence>
<dbReference type="InterPro" id="IPR036770">
    <property type="entry name" value="Ankyrin_rpt-contain_sf"/>
</dbReference>